<dbReference type="InterPro" id="IPR020568">
    <property type="entry name" value="Ribosomal_Su5_D2-typ_SF"/>
</dbReference>
<dbReference type="InterPro" id="IPR001247">
    <property type="entry name" value="ExoRNase_PH_dom1"/>
</dbReference>
<name>A0AAW0GUF5_9APHY</name>
<dbReference type="Gene3D" id="3.30.230.70">
    <property type="entry name" value="GHMP Kinase, N-terminal domain"/>
    <property type="match status" value="1"/>
</dbReference>
<evidence type="ECO:0000256" key="2">
    <source>
        <dbReference type="ARBA" id="ARBA00004604"/>
    </source>
</evidence>
<dbReference type="GO" id="GO:0000176">
    <property type="term" value="C:nuclear exosome (RNase complex)"/>
    <property type="evidence" value="ECO:0007669"/>
    <property type="project" value="UniProtKB-ARBA"/>
</dbReference>
<comment type="similarity">
    <text evidence="3">Belongs to the RNase PH family.</text>
</comment>
<evidence type="ECO:0000259" key="7">
    <source>
        <dbReference type="Pfam" id="PF01138"/>
    </source>
</evidence>
<dbReference type="GO" id="GO:0005730">
    <property type="term" value="C:nucleolus"/>
    <property type="evidence" value="ECO:0007669"/>
    <property type="project" value="UniProtKB-SubCell"/>
</dbReference>
<dbReference type="GO" id="GO:0071028">
    <property type="term" value="P:nuclear mRNA surveillance"/>
    <property type="evidence" value="ECO:0007669"/>
    <property type="project" value="TreeGrafter"/>
</dbReference>
<organism evidence="8 9">
    <name type="scientific">Cerrena zonata</name>
    <dbReference type="NCBI Taxonomy" id="2478898"/>
    <lineage>
        <taxon>Eukaryota</taxon>
        <taxon>Fungi</taxon>
        <taxon>Dikarya</taxon>
        <taxon>Basidiomycota</taxon>
        <taxon>Agaricomycotina</taxon>
        <taxon>Agaricomycetes</taxon>
        <taxon>Polyporales</taxon>
        <taxon>Cerrenaceae</taxon>
        <taxon>Cerrena</taxon>
    </lineage>
</organism>
<proteinExistence type="inferred from homology"/>
<reference evidence="8 9" key="1">
    <citation type="submission" date="2022-09" db="EMBL/GenBank/DDBJ databases">
        <authorList>
            <person name="Palmer J.M."/>
        </authorList>
    </citation>
    <scope>NUCLEOTIDE SEQUENCE [LARGE SCALE GENOMIC DNA]</scope>
    <source>
        <strain evidence="8 9">DSM 7382</strain>
    </source>
</reference>
<evidence type="ECO:0000256" key="3">
    <source>
        <dbReference type="ARBA" id="ARBA00006678"/>
    </source>
</evidence>
<evidence type="ECO:0000256" key="5">
    <source>
        <dbReference type="ARBA" id="ARBA00022835"/>
    </source>
</evidence>
<dbReference type="InterPro" id="IPR036345">
    <property type="entry name" value="ExoRNase_PH_dom2_sf"/>
</dbReference>
<dbReference type="Proteomes" id="UP001385951">
    <property type="component" value="Unassembled WGS sequence"/>
</dbReference>
<dbReference type="InterPro" id="IPR050590">
    <property type="entry name" value="Exosome_comp_Rrp42_subfam"/>
</dbReference>
<dbReference type="GO" id="GO:0000177">
    <property type="term" value="C:cytoplasmic exosome (RNase complex)"/>
    <property type="evidence" value="ECO:0007669"/>
    <property type="project" value="TreeGrafter"/>
</dbReference>
<keyword evidence="9" id="KW-1185">Reference proteome</keyword>
<sequence>MAAAISKAERTYIQTSLKSNPPLRADGRSLYDFRSVLLETGVAPLANGSARLNIGKSPEEGGGGTEVIAATKLEVENVENGDGQDGGRIVCTVTCSPAAYPQLSMNALDDLQYDYTTVLHQILSHPSLHPKNLEIIPKKKSWLLSLDLVILSDAGNIYDALFMAARGALWDTKVPITRAVQYTAKKTGEVVRAVEEALGSESVGSSGLDTRQLPAAADFELMDYWDEGEPLDGNDLWPVCITLNVHETTHFLDATLLEESSVPSKLLLVFSFPPSSASRIQAVRTIGSGELQPLHVQTLIPEAEKYARQLNSALNGKLKDEDVRRNQKARNIFANR</sequence>
<dbReference type="InterPro" id="IPR027408">
    <property type="entry name" value="PNPase/RNase_PH_dom_sf"/>
</dbReference>
<dbReference type="GO" id="GO:0034473">
    <property type="term" value="P:U1 snRNA 3'-end processing"/>
    <property type="evidence" value="ECO:0007669"/>
    <property type="project" value="TreeGrafter"/>
</dbReference>
<evidence type="ECO:0000256" key="6">
    <source>
        <dbReference type="ARBA" id="ARBA00042523"/>
    </source>
</evidence>
<dbReference type="GO" id="GO:0034476">
    <property type="term" value="P:U5 snRNA 3'-end processing"/>
    <property type="evidence" value="ECO:0007669"/>
    <property type="project" value="TreeGrafter"/>
</dbReference>
<dbReference type="GO" id="GO:0034475">
    <property type="term" value="P:U4 snRNA 3'-end processing"/>
    <property type="evidence" value="ECO:0007669"/>
    <property type="project" value="TreeGrafter"/>
</dbReference>
<dbReference type="GO" id="GO:0071035">
    <property type="term" value="P:nuclear polyadenylation-dependent rRNA catabolic process"/>
    <property type="evidence" value="ECO:0007669"/>
    <property type="project" value="TreeGrafter"/>
</dbReference>
<dbReference type="PANTHER" id="PTHR11097:SF8">
    <property type="entry name" value="EXOSOME COMPLEX COMPONENT RRP42"/>
    <property type="match status" value="1"/>
</dbReference>
<evidence type="ECO:0000256" key="4">
    <source>
        <dbReference type="ARBA" id="ARBA00022490"/>
    </source>
</evidence>
<evidence type="ECO:0000313" key="8">
    <source>
        <dbReference type="EMBL" id="KAK7696397.1"/>
    </source>
</evidence>
<gene>
    <name evidence="8" type="ORF">QCA50_001051</name>
</gene>
<dbReference type="GO" id="GO:0016075">
    <property type="term" value="P:rRNA catabolic process"/>
    <property type="evidence" value="ECO:0007669"/>
    <property type="project" value="TreeGrafter"/>
</dbReference>
<dbReference type="PANTHER" id="PTHR11097">
    <property type="entry name" value="EXOSOME COMPLEX EXONUCLEASE RIBOSOMAL RNA PROCESSING PROTEIN"/>
    <property type="match status" value="1"/>
</dbReference>
<dbReference type="AlphaFoldDB" id="A0AAW0GUF5"/>
<dbReference type="EMBL" id="JASBNA010000001">
    <property type="protein sequence ID" value="KAK7696397.1"/>
    <property type="molecule type" value="Genomic_DNA"/>
</dbReference>
<feature type="domain" description="Exoribonuclease phosphorolytic" evidence="7">
    <location>
        <begin position="32"/>
        <end position="175"/>
    </location>
</feature>
<comment type="subcellular location">
    <subcellularLocation>
        <location evidence="1">Cytoplasm</location>
    </subcellularLocation>
    <subcellularLocation>
        <location evidence="2">Nucleus</location>
        <location evidence="2">Nucleolus</location>
    </subcellularLocation>
</comment>
<dbReference type="GO" id="GO:0000467">
    <property type="term" value="P:exonucleolytic trimming to generate mature 3'-end of 5.8S rRNA from tricistronic rRNA transcript (SSU-rRNA, 5.8S rRNA, LSU-rRNA)"/>
    <property type="evidence" value="ECO:0007669"/>
    <property type="project" value="TreeGrafter"/>
</dbReference>
<dbReference type="GO" id="GO:0071038">
    <property type="term" value="P:TRAMP-dependent tRNA surveillance pathway"/>
    <property type="evidence" value="ECO:0007669"/>
    <property type="project" value="TreeGrafter"/>
</dbReference>
<keyword evidence="4" id="KW-0963">Cytoplasm</keyword>
<dbReference type="SUPFAM" id="SSF55666">
    <property type="entry name" value="Ribonuclease PH domain 2-like"/>
    <property type="match status" value="1"/>
</dbReference>
<protein>
    <recommendedName>
        <fullName evidence="6">Ribosomal RNA-processing protein 42</fullName>
    </recommendedName>
</protein>
<accession>A0AAW0GUF5</accession>
<dbReference type="GO" id="GO:0035925">
    <property type="term" value="F:mRNA 3'-UTR AU-rich region binding"/>
    <property type="evidence" value="ECO:0007669"/>
    <property type="project" value="TreeGrafter"/>
</dbReference>
<comment type="caution">
    <text evidence="8">The sequence shown here is derived from an EMBL/GenBank/DDBJ whole genome shotgun (WGS) entry which is preliminary data.</text>
</comment>
<dbReference type="Pfam" id="PF01138">
    <property type="entry name" value="RNase_PH"/>
    <property type="match status" value="1"/>
</dbReference>
<dbReference type="SUPFAM" id="SSF54211">
    <property type="entry name" value="Ribosomal protein S5 domain 2-like"/>
    <property type="match status" value="1"/>
</dbReference>
<evidence type="ECO:0000256" key="1">
    <source>
        <dbReference type="ARBA" id="ARBA00004496"/>
    </source>
</evidence>
<keyword evidence="5" id="KW-0271">Exosome</keyword>
<evidence type="ECO:0000313" key="9">
    <source>
        <dbReference type="Proteomes" id="UP001385951"/>
    </source>
</evidence>